<dbReference type="GO" id="GO:0016614">
    <property type="term" value="F:oxidoreductase activity, acting on CH-OH group of donors"/>
    <property type="evidence" value="ECO:0007669"/>
    <property type="project" value="InterPro"/>
</dbReference>
<accession>A0A8K0JUP5</accession>
<organism evidence="3 4">
    <name type="scientific">Ladona fulva</name>
    <name type="common">Scarce chaser dragonfly</name>
    <name type="synonym">Libellula fulva</name>
    <dbReference type="NCBI Taxonomy" id="123851"/>
    <lineage>
        <taxon>Eukaryota</taxon>
        <taxon>Metazoa</taxon>
        <taxon>Ecdysozoa</taxon>
        <taxon>Arthropoda</taxon>
        <taxon>Hexapoda</taxon>
        <taxon>Insecta</taxon>
        <taxon>Pterygota</taxon>
        <taxon>Palaeoptera</taxon>
        <taxon>Odonata</taxon>
        <taxon>Epiprocta</taxon>
        <taxon>Anisoptera</taxon>
        <taxon>Libelluloidea</taxon>
        <taxon>Libellulidae</taxon>
        <taxon>Ladona</taxon>
    </lineage>
</organism>
<dbReference type="AlphaFoldDB" id="A0A8K0JUP5"/>
<dbReference type="InterPro" id="IPR000172">
    <property type="entry name" value="GMC_OxRdtase_N"/>
</dbReference>
<dbReference type="SUPFAM" id="SSF51905">
    <property type="entry name" value="FAD/NAD(P)-binding domain"/>
    <property type="match status" value="2"/>
</dbReference>
<name>A0A8K0JUP5_LADFU</name>
<dbReference type="SUPFAM" id="SSF54373">
    <property type="entry name" value="FAD-linked reductases, C-terminal domain"/>
    <property type="match status" value="1"/>
</dbReference>
<comment type="similarity">
    <text evidence="1">Belongs to the GMC oxidoreductase family.</text>
</comment>
<dbReference type="EMBL" id="KZ308143">
    <property type="protein sequence ID" value="KAG8222746.1"/>
    <property type="molecule type" value="Genomic_DNA"/>
</dbReference>
<dbReference type="Gene3D" id="3.30.560.10">
    <property type="entry name" value="Glucose Oxidase, domain 3"/>
    <property type="match status" value="2"/>
</dbReference>
<gene>
    <name evidence="3" type="ORF">J437_LFUL008144</name>
</gene>
<proteinExistence type="inferred from homology"/>
<dbReference type="PANTHER" id="PTHR11552:SF217">
    <property type="entry name" value="GLUCOSE DEHYDROGENASE [FAD, QUINONE]"/>
    <property type="match status" value="1"/>
</dbReference>
<evidence type="ECO:0000313" key="3">
    <source>
        <dbReference type="EMBL" id="KAG8222746.1"/>
    </source>
</evidence>
<dbReference type="Gene3D" id="3.50.50.60">
    <property type="entry name" value="FAD/NAD(P)-binding domain"/>
    <property type="match status" value="2"/>
</dbReference>
<evidence type="ECO:0000313" key="4">
    <source>
        <dbReference type="Proteomes" id="UP000792457"/>
    </source>
</evidence>
<evidence type="ECO:0000259" key="2">
    <source>
        <dbReference type="PROSITE" id="PS00624"/>
    </source>
</evidence>
<dbReference type="InterPro" id="IPR012132">
    <property type="entry name" value="GMC_OxRdtase"/>
</dbReference>
<dbReference type="GO" id="GO:0050660">
    <property type="term" value="F:flavin adenine dinucleotide binding"/>
    <property type="evidence" value="ECO:0007669"/>
    <property type="project" value="InterPro"/>
</dbReference>
<dbReference type="PROSITE" id="PS00624">
    <property type="entry name" value="GMC_OXRED_2"/>
    <property type="match status" value="1"/>
</dbReference>
<dbReference type="PANTHER" id="PTHR11552">
    <property type="entry name" value="GLUCOSE-METHANOL-CHOLINE GMC OXIDOREDUCTASE"/>
    <property type="match status" value="1"/>
</dbReference>
<dbReference type="OrthoDB" id="269227at2759"/>
<protein>
    <recommendedName>
        <fullName evidence="2">Glucose-methanol-choline oxidoreductase N-terminal domain-containing protein</fullName>
    </recommendedName>
</protein>
<sequence length="478" mass="51450">MLSKRVNNSFRLQMAGCDCAVPASSGPSLAATCGGAPAMLFMGLLEVFLRSQCDLEDPCGRPSTRKAADPSPYDFIVVGGGSAGAAVAARLSEIPYWRVLLIEAGGDEPTATQVPSMFLNWFGTDIDWNFKTEPQEMACLSNPERRCGWPRGKVLGGTSVINGMMKEIVLSGGAVNSPQILLLSGVGPQEDLEKIGIPVIQHLPGVGMNLQNHVAFFVNFFVNESATTSLNWATAMEYLLFRDGLMSGTGVSATTAFVHSRLSEDPKGDDPDLQYFFGGYLANCAKTGQVGEREDPNAPADAMRSVQFIPAVIHPKSRGYLKLKSADPAAYPLIQPLYLTHPEDVERLVDGVKIAIKLSKTDALKPFGLQLDTTPAPGCENYEFGSDEYWRCAVRSQTGAENHQAGSCKMGKDPLNGAVVDSELRVHGVAGLRVMDASVMPTVTSGNTHAPSVMIAEKGSDHIKATWLGRRLWTVWTH</sequence>
<comment type="caution">
    <text evidence="3">The sequence shown here is derived from an EMBL/GenBank/DDBJ whole genome shotgun (WGS) entry which is preliminary data.</text>
</comment>
<evidence type="ECO:0000256" key="1">
    <source>
        <dbReference type="ARBA" id="ARBA00010790"/>
    </source>
</evidence>
<dbReference type="Proteomes" id="UP000792457">
    <property type="component" value="Unassembled WGS sequence"/>
</dbReference>
<dbReference type="Pfam" id="PF00732">
    <property type="entry name" value="GMC_oxred_N"/>
    <property type="match status" value="2"/>
</dbReference>
<dbReference type="PIRSF" id="PIRSF000137">
    <property type="entry name" value="Alcohol_oxidase"/>
    <property type="match status" value="1"/>
</dbReference>
<dbReference type="Pfam" id="PF05199">
    <property type="entry name" value="GMC_oxred_C"/>
    <property type="match status" value="1"/>
</dbReference>
<keyword evidence="4" id="KW-1185">Reference proteome</keyword>
<dbReference type="InterPro" id="IPR036188">
    <property type="entry name" value="FAD/NAD-bd_sf"/>
</dbReference>
<feature type="domain" description="Glucose-methanol-choline oxidoreductase N-terminal" evidence="2">
    <location>
        <begin position="173"/>
        <end position="187"/>
    </location>
</feature>
<dbReference type="InterPro" id="IPR007867">
    <property type="entry name" value="GMC_OxRtase_C"/>
</dbReference>
<reference evidence="3" key="2">
    <citation type="submission" date="2017-10" db="EMBL/GenBank/DDBJ databases">
        <title>Ladona fulva Genome sequencing and assembly.</title>
        <authorList>
            <person name="Murali S."/>
            <person name="Richards S."/>
            <person name="Bandaranaike D."/>
            <person name="Bellair M."/>
            <person name="Blankenburg K."/>
            <person name="Chao H."/>
            <person name="Dinh H."/>
            <person name="Doddapaneni H."/>
            <person name="Dugan-Rocha S."/>
            <person name="Elkadiri S."/>
            <person name="Gnanaolivu R."/>
            <person name="Hernandez B."/>
            <person name="Skinner E."/>
            <person name="Javaid M."/>
            <person name="Lee S."/>
            <person name="Li M."/>
            <person name="Ming W."/>
            <person name="Munidasa M."/>
            <person name="Muniz J."/>
            <person name="Nguyen L."/>
            <person name="Hughes D."/>
            <person name="Osuji N."/>
            <person name="Pu L.-L."/>
            <person name="Puazo M."/>
            <person name="Qu C."/>
            <person name="Quiroz J."/>
            <person name="Raj R."/>
            <person name="Weissenberger G."/>
            <person name="Xin Y."/>
            <person name="Zou X."/>
            <person name="Han Y."/>
            <person name="Worley K."/>
            <person name="Muzny D."/>
            <person name="Gibbs R."/>
        </authorList>
    </citation>
    <scope>NUCLEOTIDE SEQUENCE</scope>
    <source>
        <strain evidence="3">Sampled in the wild</strain>
    </source>
</reference>
<reference evidence="3" key="1">
    <citation type="submission" date="2013-04" db="EMBL/GenBank/DDBJ databases">
        <authorList>
            <person name="Qu J."/>
            <person name="Murali S.C."/>
            <person name="Bandaranaike D."/>
            <person name="Bellair M."/>
            <person name="Blankenburg K."/>
            <person name="Chao H."/>
            <person name="Dinh H."/>
            <person name="Doddapaneni H."/>
            <person name="Downs B."/>
            <person name="Dugan-Rocha S."/>
            <person name="Elkadiri S."/>
            <person name="Gnanaolivu R.D."/>
            <person name="Hernandez B."/>
            <person name="Javaid M."/>
            <person name="Jayaseelan J.C."/>
            <person name="Lee S."/>
            <person name="Li M."/>
            <person name="Ming W."/>
            <person name="Munidasa M."/>
            <person name="Muniz J."/>
            <person name="Nguyen L."/>
            <person name="Ongeri F."/>
            <person name="Osuji N."/>
            <person name="Pu L.-L."/>
            <person name="Puazo M."/>
            <person name="Qu C."/>
            <person name="Quiroz J."/>
            <person name="Raj R."/>
            <person name="Weissenberger G."/>
            <person name="Xin Y."/>
            <person name="Zou X."/>
            <person name="Han Y."/>
            <person name="Richards S."/>
            <person name="Worley K."/>
            <person name="Muzny D."/>
            <person name="Gibbs R."/>
        </authorList>
    </citation>
    <scope>NUCLEOTIDE SEQUENCE</scope>
    <source>
        <strain evidence="3">Sampled in the wild</strain>
    </source>
</reference>